<evidence type="ECO:0000256" key="3">
    <source>
        <dbReference type="ARBA" id="ARBA00018141"/>
    </source>
</evidence>
<feature type="active site" description="Charge relay system" evidence="6">
    <location>
        <position position="114"/>
    </location>
</feature>
<dbReference type="NCBIfam" id="TIGR03367">
    <property type="entry name" value="queuosine_QueD"/>
    <property type="match status" value="1"/>
</dbReference>
<protein>
    <recommendedName>
        <fullName evidence="3 5">6-carboxy-5,6,7,8-tetrahydropterin synthase</fullName>
        <ecNumber evidence="5">4.-.-.-</ecNumber>
    </recommendedName>
</protein>
<dbReference type="STRING" id="768710.DesyoDRAFT_3047"/>
<keyword evidence="5 7" id="KW-0862">Zinc</keyword>
<organism evidence="8 9">
    <name type="scientific">Desulfosporosinus youngiae DSM 17734</name>
    <dbReference type="NCBI Taxonomy" id="768710"/>
    <lineage>
        <taxon>Bacteria</taxon>
        <taxon>Bacillati</taxon>
        <taxon>Bacillota</taxon>
        <taxon>Clostridia</taxon>
        <taxon>Eubacteriales</taxon>
        <taxon>Desulfitobacteriaceae</taxon>
        <taxon>Desulfosporosinus</taxon>
    </lineage>
</organism>
<evidence type="ECO:0000256" key="7">
    <source>
        <dbReference type="PIRSR" id="PIRSR006113-2"/>
    </source>
</evidence>
<dbReference type="PIRSF" id="PIRSF006113">
    <property type="entry name" value="PTP_synth"/>
    <property type="match status" value="1"/>
</dbReference>
<feature type="binding site" evidence="7">
    <location>
        <position position="14"/>
    </location>
    <ligand>
        <name>Zn(2+)</name>
        <dbReference type="ChEBI" id="CHEBI:29105"/>
    </ligand>
</feature>
<evidence type="ECO:0000256" key="1">
    <source>
        <dbReference type="ARBA" id="ARBA00005061"/>
    </source>
</evidence>
<feature type="binding site" evidence="7">
    <location>
        <position position="29"/>
    </location>
    <ligand>
        <name>Zn(2+)</name>
        <dbReference type="ChEBI" id="CHEBI:29105"/>
    </ligand>
</feature>
<dbReference type="GO" id="GO:0046872">
    <property type="term" value="F:metal ion binding"/>
    <property type="evidence" value="ECO:0007669"/>
    <property type="project" value="UniProtKB-KW"/>
</dbReference>
<comment type="catalytic activity">
    <reaction evidence="4 5">
        <text>7,8-dihydroneopterin 3'-triphosphate + H2O = 6-carboxy-5,6,7,8-tetrahydropterin + triphosphate + acetaldehyde + 2 H(+)</text>
        <dbReference type="Rhea" id="RHEA:27966"/>
        <dbReference type="ChEBI" id="CHEBI:15343"/>
        <dbReference type="ChEBI" id="CHEBI:15377"/>
        <dbReference type="ChEBI" id="CHEBI:15378"/>
        <dbReference type="ChEBI" id="CHEBI:18036"/>
        <dbReference type="ChEBI" id="CHEBI:58462"/>
        <dbReference type="ChEBI" id="CHEBI:61032"/>
        <dbReference type="EC" id="4.1.2.50"/>
    </reaction>
</comment>
<dbReference type="Gene3D" id="3.30.479.10">
    <property type="entry name" value="6-pyruvoyl tetrahydropterin synthase/QueD"/>
    <property type="match status" value="1"/>
</dbReference>
<feature type="binding site" evidence="7">
    <location>
        <position position="27"/>
    </location>
    <ligand>
        <name>Zn(2+)</name>
        <dbReference type="ChEBI" id="CHEBI:29105"/>
    </ligand>
</feature>
<name>H5XVK8_9FIRM</name>
<dbReference type="OrthoDB" id="9804698at2"/>
<dbReference type="EC" id="4.-.-.-" evidence="5"/>
<keyword evidence="5 7" id="KW-0479">Metal-binding</keyword>
<evidence type="ECO:0000256" key="2">
    <source>
        <dbReference type="ARBA" id="ARBA00008900"/>
    </source>
</evidence>
<keyword evidence="9" id="KW-1185">Reference proteome</keyword>
<keyword evidence="5" id="KW-0671">Queuosine biosynthesis</keyword>
<evidence type="ECO:0000256" key="5">
    <source>
        <dbReference type="PIRNR" id="PIRNR006113"/>
    </source>
</evidence>
<evidence type="ECO:0000256" key="6">
    <source>
        <dbReference type="PIRSR" id="PIRSR006113-1"/>
    </source>
</evidence>
<feature type="active site" description="Proton acceptor" evidence="6">
    <location>
        <position position="23"/>
    </location>
</feature>
<dbReference type="InterPro" id="IPR007115">
    <property type="entry name" value="6-PTP_synth/QueD"/>
</dbReference>
<evidence type="ECO:0000256" key="4">
    <source>
        <dbReference type="ARBA" id="ARBA00048807"/>
    </source>
</evidence>
<dbReference type="GO" id="GO:0008616">
    <property type="term" value="P:tRNA queuosine(34) biosynthetic process"/>
    <property type="evidence" value="ECO:0007669"/>
    <property type="project" value="UniProtKB-KW"/>
</dbReference>
<evidence type="ECO:0000313" key="9">
    <source>
        <dbReference type="Proteomes" id="UP000005104"/>
    </source>
</evidence>
<dbReference type="HOGENOM" id="CLU_111016_6_3_9"/>
<dbReference type="Proteomes" id="UP000005104">
    <property type="component" value="Chromosome"/>
</dbReference>
<dbReference type="EMBL" id="CM001441">
    <property type="protein sequence ID" value="EHQ90091.1"/>
    <property type="molecule type" value="Genomic_DNA"/>
</dbReference>
<comment type="similarity">
    <text evidence="2 5">Belongs to the PTPS family. QueD subfamily.</text>
</comment>
<dbReference type="AlphaFoldDB" id="H5XVK8"/>
<sequence length="132" mass="15179">MFQVCVRAHFDAAHFIRDYDGDCAKLHGHRWDVEVCIEGSQLNQLGMLIDFKDVKQSIRKTLKLLDHSLLNDLTPFGINGVNPTAENLARFLFFEFKGDLVLEDKHLAWVKVYESPDTWALFKEDKSVRGAL</sequence>
<feature type="active site" description="Charge relay system" evidence="6">
    <location>
        <position position="67"/>
    </location>
</feature>
<comment type="pathway">
    <text evidence="1 5">Purine metabolism; 7-cyano-7-deazaguanine biosynthesis.</text>
</comment>
<proteinExistence type="inferred from homology"/>
<dbReference type="UniPathway" id="UPA00391"/>
<keyword evidence="5" id="KW-0456">Lyase</keyword>
<dbReference type="InterPro" id="IPR038418">
    <property type="entry name" value="6-PTP_synth/QueD_sf"/>
</dbReference>
<dbReference type="SUPFAM" id="SSF55620">
    <property type="entry name" value="Tetrahydrobiopterin biosynthesis enzymes-like"/>
    <property type="match status" value="1"/>
</dbReference>
<dbReference type="PANTHER" id="PTHR12589:SF8">
    <property type="entry name" value="6-CARBOXY-5,6,7,8-TETRAHYDROPTERIN SYNTHASE"/>
    <property type="match status" value="1"/>
</dbReference>
<reference evidence="8 9" key="1">
    <citation type="submission" date="2011-11" db="EMBL/GenBank/DDBJ databases">
        <title>The Noncontiguous Finished genome of Desulfosporosinus youngiae DSM 17734.</title>
        <authorList>
            <consortium name="US DOE Joint Genome Institute (JGI-PGF)"/>
            <person name="Lucas S."/>
            <person name="Han J."/>
            <person name="Lapidus A."/>
            <person name="Cheng J.-F."/>
            <person name="Goodwin L."/>
            <person name="Pitluck S."/>
            <person name="Peters L."/>
            <person name="Ovchinnikova G."/>
            <person name="Lu M."/>
            <person name="Land M.L."/>
            <person name="Hauser L."/>
            <person name="Pester M."/>
            <person name="Spring S."/>
            <person name="Ollivier B."/>
            <person name="Rattei T."/>
            <person name="Klenk H.-P."/>
            <person name="Wagner M."/>
            <person name="Loy A."/>
            <person name="Woyke T.J."/>
        </authorList>
    </citation>
    <scope>NUCLEOTIDE SEQUENCE [LARGE SCALE GENOMIC DNA]</scope>
    <source>
        <strain evidence="8 9">DSM 17734</strain>
    </source>
</reference>
<dbReference type="PANTHER" id="PTHR12589">
    <property type="entry name" value="PYRUVOYL TETRAHYDROBIOPTERIN SYNTHASE"/>
    <property type="match status" value="1"/>
</dbReference>
<gene>
    <name evidence="8" type="ORF">DesyoDRAFT_3047</name>
</gene>
<dbReference type="Pfam" id="PF01242">
    <property type="entry name" value="PTPS"/>
    <property type="match status" value="1"/>
</dbReference>
<dbReference type="GO" id="GO:0070497">
    <property type="term" value="F:6-carboxytetrahydropterin synthase activity"/>
    <property type="evidence" value="ECO:0007669"/>
    <property type="project" value="UniProtKB-EC"/>
</dbReference>
<accession>H5XVK8</accession>
<comment type="cofactor">
    <cofactor evidence="5 7">
        <name>Zn(2+)</name>
        <dbReference type="ChEBI" id="CHEBI:29105"/>
    </cofactor>
    <text evidence="5 7">Binds 1 zinc ion per subunit.</text>
</comment>
<dbReference type="RefSeq" id="WP_007784319.1">
    <property type="nucleotide sequence ID" value="NZ_CM001441.1"/>
</dbReference>
<evidence type="ECO:0000313" key="8">
    <source>
        <dbReference type="EMBL" id="EHQ90091.1"/>
    </source>
</evidence>
<dbReference type="eggNOG" id="COG0720">
    <property type="taxonomic scope" value="Bacteria"/>
</dbReference>